<dbReference type="OrthoDB" id="5713681at2"/>
<organism evidence="2 3">
    <name type="scientific">Skermanella aerolata</name>
    <dbReference type="NCBI Taxonomy" id="393310"/>
    <lineage>
        <taxon>Bacteria</taxon>
        <taxon>Pseudomonadati</taxon>
        <taxon>Pseudomonadota</taxon>
        <taxon>Alphaproteobacteria</taxon>
        <taxon>Rhodospirillales</taxon>
        <taxon>Azospirillaceae</taxon>
        <taxon>Skermanella</taxon>
    </lineage>
</organism>
<accession>A0A512DQK7</accession>
<keyword evidence="3" id="KW-1185">Reference proteome</keyword>
<gene>
    <name evidence="2" type="ORF">SAE02_29310</name>
</gene>
<keyword evidence="1" id="KW-0732">Signal</keyword>
<dbReference type="EMBL" id="BJYZ01000013">
    <property type="protein sequence ID" value="GEO38783.1"/>
    <property type="molecule type" value="Genomic_DNA"/>
</dbReference>
<sequence length="154" mass="16341">MRRPAATALLTVCFHASACFAGPVEPIIAINSNLREIAALQKLTIAGHIDKFTAGQDVVLEGWGKLSSGDGNGGMIQLDTDLPVSRVEVEAVARPDVAGTVGDPGLAYSGFRIRLVLDPAGVPEGYTLCVSTNDPLYGRFRMHDNPKVPCPVQR</sequence>
<evidence type="ECO:0000256" key="1">
    <source>
        <dbReference type="SAM" id="SignalP"/>
    </source>
</evidence>
<dbReference type="RefSeq" id="WP_044429304.1">
    <property type="nucleotide sequence ID" value="NZ_BJYZ01000013.1"/>
</dbReference>
<dbReference type="Proteomes" id="UP000321523">
    <property type="component" value="Unassembled WGS sequence"/>
</dbReference>
<comment type="caution">
    <text evidence="2">The sequence shown here is derived from an EMBL/GenBank/DDBJ whole genome shotgun (WGS) entry which is preliminary data.</text>
</comment>
<evidence type="ECO:0000313" key="3">
    <source>
        <dbReference type="Proteomes" id="UP000321523"/>
    </source>
</evidence>
<evidence type="ECO:0008006" key="4">
    <source>
        <dbReference type="Google" id="ProtNLM"/>
    </source>
</evidence>
<name>A0A512DQK7_9PROT</name>
<reference evidence="2 3" key="1">
    <citation type="submission" date="2019-07" db="EMBL/GenBank/DDBJ databases">
        <title>Whole genome shotgun sequence of Skermanella aerolata NBRC 106429.</title>
        <authorList>
            <person name="Hosoyama A."/>
            <person name="Uohara A."/>
            <person name="Ohji S."/>
            <person name="Ichikawa N."/>
        </authorList>
    </citation>
    <scope>NUCLEOTIDE SEQUENCE [LARGE SCALE GENOMIC DNA]</scope>
    <source>
        <strain evidence="2 3">NBRC 106429</strain>
    </source>
</reference>
<dbReference type="AlphaFoldDB" id="A0A512DQK7"/>
<proteinExistence type="predicted"/>
<protein>
    <recommendedName>
        <fullName evidence="4">Lipoprotein</fullName>
    </recommendedName>
</protein>
<evidence type="ECO:0000313" key="2">
    <source>
        <dbReference type="EMBL" id="GEO38783.1"/>
    </source>
</evidence>
<feature type="chain" id="PRO_5021850925" description="Lipoprotein" evidence="1">
    <location>
        <begin position="22"/>
        <end position="154"/>
    </location>
</feature>
<feature type="signal peptide" evidence="1">
    <location>
        <begin position="1"/>
        <end position="21"/>
    </location>
</feature>